<gene>
    <name evidence="2" type="ORF">H7I91_26675</name>
</gene>
<proteinExistence type="predicted"/>
<protein>
    <recommendedName>
        <fullName evidence="4">Transposase</fullName>
    </recommendedName>
</protein>
<reference evidence="2" key="1">
    <citation type="submission" date="2020-07" db="EMBL/GenBank/DDBJ databases">
        <authorList>
            <person name="Pettersson B.M.F."/>
            <person name="Behra P.R.K."/>
            <person name="Ramesh M."/>
            <person name="Das S."/>
            <person name="Dasgupta S."/>
            <person name="Kirsebom L.A."/>
        </authorList>
    </citation>
    <scope>NUCLEOTIDE SEQUENCE</scope>
    <source>
        <strain evidence="2">DSM 45439</strain>
    </source>
</reference>
<name>A0AAW5SB40_MYCBC</name>
<evidence type="ECO:0000313" key="3">
    <source>
        <dbReference type="Proteomes" id="UP001207588"/>
    </source>
</evidence>
<comment type="caution">
    <text evidence="2">The sequence shown here is derived from an EMBL/GenBank/DDBJ whole genome shotgun (WGS) entry which is preliminary data.</text>
</comment>
<dbReference type="EMBL" id="JACKTG010000089">
    <property type="protein sequence ID" value="MCV6992819.1"/>
    <property type="molecule type" value="Genomic_DNA"/>
</dbReference>
<evidence type="ECO:0008006" key="4">
    <source>
        <dbReference type="Google" id="ProtNLM"/>
    </source>
</evidence>
<dbReference type="AlphaFoldDB" id="A0AAW5SB40"/>
<evidence type="ECO:0000256" key="1">
    <source>
        <dbReference type="SAM" id="MobiDB-lite"/>
    </source>
</evidence>
<reference evidence="2" key="2">
    <citation type="journal article" date="2022" name="BMC Genomics">
        <title>Comparative genome analysis of mycobacteria focusing on tRNA and non-coding RNA.</title>
        <authorList>
            <person name="Behra P.R.K."/>
            <person name="Pettersson B.M.F."/>
            <person name="Ramesh M."/>
            <person name="Das S."/>
            <person name="Dasgupta S."/>
            <person name="Kirsebom L.A."/>
        </authorList>
    </citation>
    <scope>NUCLEOTIDE SEQUENCE</scope>
    <source>
        <strain evidence="2">DSM 45439</strain>
    </source>
</reference>
<sequence>MPPRWDGLPVEWGEWEDTAGVFVCPPPRKPDRCDHCDSTRAPLISAGRIWTDPKTAPPAVGQARFRHGRHLVGSITAFRCPDCGHDSVLDPNGQHWDLDPTDYTDGGSWDNTRSERLQ</sequence>
<evidence type="ECO:0000313" key="2">
    <source>
        <dbReference type="EMBL" id="MCV6992819.1"/>
    </source>
</evidence>
<organism evidence="2 3">
    <name type="scientific">Mycobacterium bouchedurhonense</name>
    <dbReference type="NCBI Taxonomy" id="701041"/>
    <lineage>
        <taxon>Bacteria</taxon>
        <taxon>Bacillati</taxon>
        <taxon>Actinomycetota</taxon>
        <taxon>Actinomycetes</taxon>
        <taxon>Mycobacteriales</taxon>
        <taxon>Mycobacteriaceae</taxon>
        <taxon>Mycobacterium</taxon>
        <taxon>Mycobacterium avium complex (MAC)</taxon>
    </lineage>
</organism>
<accession>A0AAW5SB40</accession>
<dbReference type="Proteomes" id="UP001207588">
    <property type="component" value="Unassembled WGS sequence"/>
</dbReference>
<feature type="region of interest" description="Disordered" evidence="1">
    <location>
        <begin position="90"/>
        <end position="118"/>
    </location>
</feature>